<evidence type="ECO:0000256" key="4">
    <source>
        <dbReference type="ARBA" id="ARBA00022741"/>
    </source>
</evidence>
<dbReference type="PIRSF" id="PIRSF003128">
    <property type="entry name" value="RecN"/>
    <property type="match status" value="1"/>
</dbReference>
<dbReference type="PANTHER" id="PTHR11059:SF0">
    <property type="entry name" value="DNA REPAIR PROTEIN RECN"/>
    <property type="match status" value="1"/>
</dbReference>
<dbReference type="FunFam" id="3.40.50.300:FF:000356">
    <property type="entry name" value="DNA repair protein RecN"/>
    <property type="match status" value="1"/>
</dbReference>
<dbReference type="RefSeq" id="WP_109904456.1">
    <property type="nucleotide sequence ID" value="NZ_QGLE01000003.1"/>
</dbReference>
<dbReference type="GO" id="GO:0043590">
    <property type="term" value="C:bacterial nucleoid"/>
    <property type="evidence" value="ECO:0007669"/>
    <property type="project" value="TreeGrafter"/>
</dbReference>
<dbReference type="SUPFAM" id="SSF52540">
    <property type="entry name" value="P-loop containing nucleoside triphosphate hydrolases"/>
    <property type="match status" value="2"/>
</dbReference>
<evidence type="ECO:0000256" key="8">
    <source>
        <dbReference type="ARBA" id="ARBA00033408"/>
    </source>
</evidence>
<organism evidence="11 12">
    <name type="scientific">Zavarzinia aquatilis</name>
    <dbReference type="NCBI Taxonomy" id="2211142"/>
    <lineage>
        <taxon>Bacteria</taxon>
        <taxon>Pseudomonadati</taxon>
        <taxon>Pseudomonadota</taxon>
        <taxon>Alphaproteobacteria</taxon>
        <taxon>Rhodospirillales</taxon>
        <taxon>Zavarziniaceae</taxon>
        <taxon>Zavarzinia</taxon>
    </lineage>
</organism>
<evidence type="ECO:0000256" key="1">
    <source>
        <dbReference type="ARBA" id="ARBA00003618"/>
    </source>
</evidence>
<evidence type="ECO:0000256" key="2">
    <source>
        <dbReference type="ARBA" id="ARBA00009441"/>
    </source>
</evidence>
<keyword evidence="4" id="KW-0547">Nucleotide-binding</keyword>
<comment type="function">
    <text evidence="1 9">May be involved in recombinational repair of damaged DNA.</text>
</comment>
<evidence type="ECO:0000259" key="10">
    <source>
        <dbReference type="Pfam" id="PF02463"/>
    </source>
</evidence>
<sequence length="555" mass="58461">MLLRLAIRDVVLIERLDLDFAPGLTVLTGETGAGKSILLDSLGLALGARADSGLVRPGADQAVISAEFALPPGHAVETLLRDQGWQTADTLVLRRIVTKDGRSRAFVDDQSASVGLLAQIGALLMEAHGQHDDRGLLNPAGHRDLLDAFAGHAALLAAVREAHGAHARAAADLAAAEAKLQDARRDEEYLRHVVAELRQLGPEPGEEEKLAAERHLMQEGARAAGDLDEVAGMLAESGGIETRLRAAQRRLERAAGRLGPQLEGVLNALDRAALEAEEAVSALSAARSAIAYDERRLEIVEERLFALRAAARKHHVQPDALAGLAAEMEGRIAALDAGEGRVGVLAAQRDESRRHLVAACAALSRARVEAAARMDEGVNAELDALKLGKAKFRTRVEPLGDGQWTADGADRVTFEVATNPGAPFGALIKIASGGELARFILALKVVLAGAGTAPTMVFDEVDRGIGGAVADAVGDRLARLAGNAQVLVVTHSPQVAARGRQHFRIAKETDGVTTRTEVVTLDKPARREEIARMLSGAEITAAARAAADALLKAAR</sequence>
<evidence type="ECO:0000256" key="9">
    <source>
        <dbReference type="PIRNR" id="PIRNR003128"/>
    </source>
</evidence>
<keyword evidence="7 9" id="KW-0234">DNA repair</keyword>
<dbReference type="PANTHER" id="PTHR11059">
    <property type="entry name" value="DNA REPAIR PROTEIN RECN"/>
    <property type="match status" value="1"/>
</dbReference>
<keyword evidence="12" id="KW-1185">Reference proteome</keyword>
<name>A0A317EH39_9PROT</name>
<dbReference type="AlphaFoldDB" id="A0A317EH39"/>
<protein>
    <recommendedName>
        <fullName evidence="3 9">DNA repair protein RecN</fullName>
    </recommendedName>
    <alternativeName>
        <fullName evidence="8 9">Recombination protein N</fullName>
    </alternativeName>
</protein>
<dbReference type="InterPro" id="IPR003395">
    <property type="entry name" value="RecF/RecN/SMC_N"/>
</dbReference>
<evidence type="ECO:0000313" key="12">
    <source>
        <dbReference type="Proteomes" id="UP000245461"/>
    </source>
</evidence>
<keyword evidence="5 9" id="KW-0227">DNA damage</keyword>
<keyword evidence="6" id="KW-0067">ATP-binding</keyword>
<comment type="caution">
    <text evidence="11">The sequence shown here is derived from an EMBL/GenBank/DDBJ whole genome shotgun (WGS) entry which is preliminary data.</text>
</comment>
<dbReference type="Gene3D" id="3.40.50.300">
    <property type="entry name" value="P-loop containing nucleotide triphosphate hydrolases"/>
    <property type="match status" value="2"/>
</dbReference>
<dbReference type="Pfam" id="PF02463">
    <property type="entry name" value="SMC_N"/>
    <property type="match status" value="1"/>
</dbReference>
<dbReference type="InterPro" id="IPR004604">
    <property type="entry name" value="DNA_recomb/repair_RecN"/>
</dbReference>
<dbReference type="CDD" id="cd03241">
    <property type="entry name" value="ABC_RecN"/>
    <property type="match status" value="2"/>
</dbReference>
<dbReference type="EMBL" id="QGLE01000003">
    <property type="protein sequence ID" value="PWR24733.1"/>
    <property type="molecule type" value="Genomic_DNA"/>
</dbReference>
<comment type="similarity">
    <text evidence="2 9">Belongs to the RecN family.</text>
</comment>
<dbReference type="GO" id="GO:0006281">
    <property type="term" value="P:DNA repair"/>
    <property type="evidence" value="ECO:0007669"/>
    <property type="project" value="UniProtKB-KW"/>
</dbReference>
<dbReference type="NCBIfam" id="TIGR00634">
    <property type="entry name" value="recN"/>
    <property type="match status" value="1"/>
</dbReference>
<dbReference type="InterPro" id="IPR027417">
    <property type="entry name" value="P-loop_NTPase"/>
</dbReference>
<evidence type="ECO:0000256" key="6">
    <source>
        <dbReference type="ARBA" id="ARBA00022840"/>
    </source>
</evidence>
<dbReference type="OrthoDB" id="9806954at2"/>
<feature type="domain" description="RecF/RecN/SMC N-terminal" evidence="10">
    <location>
        <begin position="14"/>
        <end position="513"/>
    </location>
</feature>
<evidence type="ECO:0000256" key="3">
    <source>
        <dbReference type="ARBA" id="ARBA00021315"/>
    </source>
</evidence>
<evidence type="ECO:0000256" key="7">
    <source>
        <dbReference type="ARBA" id="ARBA00023204"/>
    </source>
</evidence>
<dbReference type="GO" id="GO:0005524">
    <property type="term" value="F:ATP binding"/>
    <property type="evidence" value="ECO:0007669"/>
    <property type="project" value="UniProtKB-KW"/>
</dbReference>
<evidence type="ECO:0000256" key="5">
    <source>
        <dbReference type="ARBA" id="ARBA00022763"/>
    </source>
</evidence>
<dbReference type="Proteomes" id="UP000245461">
    <property type="component" value="Unassembled WGS sequence"/>
</dbReference>
<gene>
    <name evidence="11" type="primary">recN</name>
    <name evidence="11" type="ORF">DKG74_08020</name>
</gene>
<dbReference type="GO" id="GO:0006310">
    <property type="term" value="P:DNA recombination"/>
    <property type="evidence" value="ECO:0007669"/>
    <property type="project" value="InterPro"/>
</dbReference>
<reference evidence="11 12" key="1">
    <citation type="submission" date="2018-05" db="EMBL/GenBank/DDBJ databases">
        <title>Zavarzinia sp. HR-AS.</title>
        <authorList>
            <person name="Lee Y."/>
            <person name="Jeon C.O."/>
        </authorList>
    </citation>
    <scope>NUCLEOTIDE SEQUENCE [LARGE SCALE GENOMIC DNA]</scope>
    <source>
        <strain evidence="11 12">HR-AS</strain>
    </source>
</reference>
<evidence type="ECO:0000313" key="11">
    <source>
        <dbReference type="EMBL" id="PWR24733.1"/>
    </source>
</evidence>
<accession>A0A317EH39</accession>
<proteinExistence type="inferred from homology"/>
<dbReference type="GO" id="GO:0009432">
    <property type="term" value="P:SOS response"/>
    <property type="evidence" value="ECO:0007669"/>
    <property type="project" value="TreeGrafter"/>
</dbReference>